<protein>
    <recommendedName>
        <fullName evidence="1">BT4734-like N-terminal domain-containing protein</fullName>
    </recommendedName>
</protein>
<dbReference type="AlphaFoldDB" id="A0A5C1QIR1"/>
<organism evidence="2 3">
    <name type="scientific">Thiospirochaeta perfilievii</name>
    <dbReference type="NCBI Taxonomy" id="252967"/>
    <lineage>
        <taxon>Bacteria</taxon>
        <taxon>Pseudomonadati</taxon>
        <taxon>Spirochaetota</taxon>
        <taxon>Spirochaetia</taxon>
        <taxon>Spirochaetales</taxon>
        <taxon>Spirochaetaceae</taxon>
        <taxon>Thiospirochaeta</taxon>
    </lineage>
</organism>
<dbReference type="InterPro" id="IPR014907">
    <property type="entry name" value="BT4734-like_N"/>
</dbReference>
<evidence type="ECO:0000259" key="1">
    <source>
        <dbReference type="Pfam" id="PF08800"/>
    </source>
</evidence>
<dbReference type="Pfam" id="PF08800">
    <property type="entry name" value="BT4734-like_N"/>
    <property type="match status" value="1"/>
</dbReference>
<feature type="domain" description="BT4734-like N-terminal" evidence="1">
    <location>
        <begin position="61"/>
        <end position="184"/>
    </location>
</feature>
<accession>A0A5C1QIR1</accession>
<dbReference type="KEGG" id="sper:EW093_17145"/>
<proteinExistence type="predicted"/>
<sequence>MVINELDLSKYQIPWFVGVKQSQIVNHSTIFNILDGIKTSYITETNKLRSFKPDSIEKADYKKTLNGVVFSANFYNYRRKDQLKNYYSLIVLDIDKLDKRLHEKHLNQLKSDKYVQSAWTSPSGDGIKGIVFLNYQYVYDDVVEAHKNAYNQLRSYFWNRYNIILDENCNDITRLCFVSHDPNIHIKDTFSLYRIFKEESISNPSDKKNVSKATKPFRYFEYKDMVISQNSELEELKREKYKYNRRSMQRIYKYLVKRSRSITATYHRWVFVALALSTTFPYLTARKYFIKLCRLDGHKHDEVASFKLFDDCYKKNKGEYNYSSIVYYAKEQGYYGSEKKQSTED</sequence>
<keyword evidence="2" id="KW-0614">Plasmid</keyword>
<keyword evidence="3" id="KW-1185">Reference proteome</keyword>
<reference evidence="2 3" key="2">
    <citation type="submission" date="2019-09" db="EMBL/GenBank/DDBJ databases">
        <title>Complete Genome Sequence and Methylome Analysis of free living Spirochaetas.</title>
        <authorList>
            <person name="Leshcheva N."/>
            <person name="Mikheeva N."/>
        </authorList>
    </citation>
    <scope>NUCLEOTIDE SEQUENCE [LARGE SCALE GENOMIC DNA]</scope>
    <source>
        <strain evidence="2 3">P</strain>
        <plasmid evidence="3">pspe</plasmid>
    </source>
</reference>
<dbReference type="Proteomes" id="UP000323824">
    <property type="component" value="Plasmid pSpe"/>
</dbReference>
<reference evidence="2 3" key="1">
    <citation type="submission" date="2019-02" db="EMBL/GenBank/DDBJ databases">
        <authorList>
            <person name="Fomenkov A."/>
            <person name="Dubinina G."/>
            <person name="Grabovich M."/>
            <person name="Vincze T."/>
            <person name="Roberts R.J."/>
        </authorList>
    </citation>
    <scope>NUCLEOTIDE SEQUENCE [LARGE SCALE GENOMIC DNA]</scope>
    <source>
        <strain evidence="2 3">P</strain>
        <plasmid evidence="3">pspe</plasmid>
    </source>
</reference>
<evidence type="ECO:0000313" key="3">
    <source>
        <dbReference type="Proteomes" id="UP000323824"/>
    </source>
</evidence>
<gene>
    <name evidence="2" type="ORF">EW093_17145</name>
</gene>
<dbReference type="EMBL" id="CP035808">
    <property type="protein sequence ID" value="QEN06434.1"/>
    <property type="molecule type" value="Genomic_DNA"/>
</dbReference>
<dbReference type="OrthoDB" id="9801888at2"/>
<geneLocation type="plasmid" evidence="3">
    <name>pspe</name>
</geneLocation>
<evidence type="ECO:0000313" key="2">
    <source>
        <dbReference type="EMBL" id="QEN06434.1"/>
    </source>
</evidence>
<name>A0A5C1QIR1_9SPIO</name>